<dbReference type="InterPro" id="IPR001173">
    <property type="entry name" value="Glyco_trans_2-like"/>
</dbReference>
<dbReference type="SUPFAM" id="SSF53448">
    <property type="entry name" value="Nucleotide-diphospho-sugar transferases"/>
    <property type="match status" value="1"/>
</dbReference>
<sequence>MDPKPFPSGRLPRISLVTVSYNAADYIDATLSSVLSQRYPDLEYILLDGGSRDGTMDIVARHRAGLSHVSSEPDGGQYHAIQRGLDMATGEVCAWLNADDIYLPWTLSVVGEIFATFPEVDWIIGSPAYLNRLGQCTRVSGVTAPAYPRREIAAGWYRESMSGFLQQESMFWRRSLWQRVGGMDLSLKYAADFDLWRRFAEHADLVSVAVPLAAFRQRPGEQRSSAGRDHYDAEVARVIAGQPAPALPWRLMGEAGEAPRHLMRMLRWGRAPVIAYSQAQQAWCKRVCRRPVARTSLADVLLERTLRRAG</sequence>
<evidence type="ECO:0000313" key="2">
    <source>
        <dbReference type="EMBL" id="MET3605267.1"/>
    </source>
</evidence>
<protein>
    <submittedName>
        <fullName evidence="3">Glycosyltransferase</fullName>
    </submittedName>
</protein>
<dbReference type="EMBL" id="CP035708">
    <property type="protein sequence ID" value="QEN01447.1"/>
    <property type="molecule type" value="Genomic_DNA"/>
</dbReference>
<dbReference type="InterPro" id="IPR050834">
    <property type="entry name" value="Glycosyltransf_2"/>
</dbReference>
<feature type="domain" description="Glycosyltransferase 2-like" evidence="1">
    <location>
        <begin position="15"/>
        <end position="114"/>
    </location>
</feature>
<dbReference type="Proteomes" id="UP001549111">
    <property type="component" value="Unassembled WGS sequence"/>
</dbReference>
<dbReference type="KEGG" id="snn:EWH46_12080"/>
<name>A0A5C1Q1P2_9BURK</name>
<dbReference type="CDD" id="cd06433">
    <property type="entry name" value="GT_2_WfgS_like"/>
    <property type="match status" value="1"/>
</dbReference>
<dbReference type="Pfam" id="PF00535">
    <property type="entry name" value="Glycos_transf_2"/>
    <property type="match status" value="1"/>
</dbReference>
<organism evidence="3 4">
    <name type="scientific">Sphaerotilus sulfidivorans</name>
    <dbReference type="NCBI Taxonomy" id="639200"/>
    <lineage>
        <taxon>Bacteria</taxon>
        <taxon>Pseudomonadati</taxon>
        <taxon>Pseudomonadota</taxon>
        <taxon>Betaproteobacteria</taxon>
        <taxon>Burkholderiales</taxon>
        <taxon>Sphaerotilaceae</taxon>
        <taxon>Sphaerotilus</taxon>
    </lineage>
</organism>
<gene>
    <name evidence="2" type="ORF">ABIC99_003094</name>
    <name evidence="3" type="ORF">EWH46_12080</name>
</gene>
<dbReference type="Gene3D" id="3.90.550.10">
    <property type="entry name" value="Spore Coat Polysaccharide Biosynthesis Protein SpsA, Chain A"/>
    <property type="match status" value="1"/>
</dbReference>
<accession>A0A5C1Q1P2</accession>
<dbReference type="GO" id="GO:0016740">
    <property type="term" value="F:transferase activity"/>
    <property type="evidence" value="ECO:0007669"/>
    <property type="project" value="UniProtKB-KW"/>
</dbReference>
<evidence type="ECO:0000259" key="1">
    <source>
        <dbReference type="Pfam" id="PF00535"/>
    </source>
</evidence>
<reference evidence="2 5" key="2">
    <citation type="submission" date="2024-06" db="EMBL/GenBank/DDBJ databases">
        <title>Genomic Encyclopedia of Type Strains, Phase IV (KMG-IV): sequencing the most valuable type-strain genomes for metagenomic binning, comparative biology and taxonomic classification.</title>
        <authorList>
            <person name="Goeker M."/>
        </authorList>
    </citation>
    <scope>NUCLEOTIDE SEQUENCE [LARGE SCALE GENOMIC DNA]</scope>
    <source>
        <strain evidence="2 5">D-501</strain>
    </source>
</reference>
<keyword evidence="3" id="KW-0808">Transferase</keyword>
<dbReference type="Proteomes" id="UP000323522">
    <property type="component" value="Chromosome"/>
</dbReference>
<keyword evidence="5" id="KW-1185">Reference proteome</keyword>
<evidence type="ECO:0000313" key="5">
    <source>
        <dbReference type="Proteomes" id="UP001549111"/>
    </source>
</evidence>
<evidence type="ECO:0000313" key="4">
    <source>
        <dbReference type="Proteomes" id="UP000323522"/>
    </source>
</evidence>
<dbReference type="EMBL" id="JBEPLS010000014">
    <property type="protein sequence ID" value="MET3605267.1"/>
    <property type="molecule type" value="Genomic_DNA"/>
</dbReference>
<evidence type="ECO:0000313" key="3">
    <source>
        <dbReference type="EMBL" id="QEN01447.1"/>
    </source>
</evidence>
<reference evidence="3 4" key="1">
    <citation type="submission" date="2019-02" db="EMBL/GenBank/DDBJ databases">
        <title>Complete Genome Sequence and Methylome Analysis of Sphaerotilus natans subsp. sulfidivorans D-507.</title>
        <authorList>
            <person name="Fomenkov A."/>
            <person name="Gridneva E."/>
            <person name="Smolyakov D."/>
            <person name="Dubinina G."/>
            <person name="Vincze T."/>
            <person name="Grabovich M."/>
            <person name="Roberts R.J."/>
        </authorList>
    </citation>
    <scope>NUCLEOTIDE SEQUENCE [LARGE SCALE GENOMIC DNA]</scope>
    <source>
        <strain evidence="3 4">D-507</strain>
    </source>
</reference>
<dbReference type="RefSeq" id="WP_149504132.1">
    <property type="nucleotide sequence ID" value="NZ_CP035708.1"/>
</dbReference>
<dbReference type="PANTHER" id="PTHR43685:SF11">
    <property type="entry name" value="GLYCOSYLTRANSFERASE TAGX-RELATED"/>
    <property type="match status" value="1"/>
</dbReference>
<dbReference type="OrthoDB" id="8564828at2"/>
<dbReference type="InterPro" id="IPR029044">
    <property type="entry name" value="Nucleotide-diphossugar_trans"/>
</dbReference>
<dbReference type="PANTHER" id="PTHR43685">
    <property type="entry name" value="GLYCOSYLTRANSFERASE"/>
    <property type="match status" value="1"/>
</dbReference>
<proteinExistence type="predicted"/>
<dbReference type="AlphaFoldDB" id="A0A5C1Q1P2"/>